<dbReference type="PANTHER" id="PTHR30121">
    <property type="entry name" value="UNCHARACTERIZED PROTEIN YJGR-RELATED"/>
    <property type="match status" value="1"/>
</dbReference>
<name>A0A1M5NPN8_9FLAO</name>
<dbReference type="EMBL" id="FQWL01000005">
    <property type="protein sequence ID" value="SHG91516.1"/>
    <property type="molecule type" value="Genomic_DNA"/>
</dbReference>
<dbReference type="Proteomes" id="UP000184532">
    <property type="component" value="Unassembled WGS sequence"/>
</dbReference>
<dbReference type="InterPro" id="IPR033186">
    <property type="entry name" value="HerA_C"/>
</dbReference>
<feature type="compositionally biased region" description="Basic and acidic residues" evidence="1">
    <location>
        <begin position="487"/>
        <end position="500"/>
    </location>
</feature>
<keyword evidence="4" id="KW-1185">Reference proteome</keyword>
<gene>
    <name evidence="3" type="ORF">SAMN04488116_2915</name>
</gene>
<dbReference type="Pfam" id="PF05872">
    <property type="entry name" value="HerA_C"/>
    <property type="match status" value="1"/>
</dbReference>
<evidence type="ECO:0000313" key="4">
    <source>
        <dbReference type="Proteomes" id="UP000184532"/>
    </source>
</evidence>
<dbReference type="SUPFAM" id="SSF52540">
    <property type="entry name" value="P-loop containing nucleoside triphosphate hydrolases"/>
    <property type="match status" value="1"/>
</dbReference>
<dbReference type="InterPro" id="IPR027417">
    <property type="entry name" value="P-loop_NTPase"/>
</dbReference>
<evidence type="ECO:0000256" key="1">
    <source>
        <dbReference type="SAM" id="MobiDB-lite"/>
    </source>
</evidence>
<organism evidence="3 4">
    <name type="scientific">Flagellimonas flava</name>
    <dbReference type="NCBI Taxonomy" id="570519"/>
    <lineage>
        <taxon>Bacteria</taxon>
        <taxon>Pseudomonadati</taxon>
        <taxon>Bacteroidota</taxon>
        <taxon>Flavobacteriia</taxon>
        <taxon>Flavobacteriales</taxon>
        <taxon>Flavobacteriaceae</taxon>
        <taxon>Flagellimonas</taxon>
    </lineage>
</organism>
<dbReference type="InterPro" id="IPR051162">
    <property type="entry name" value="T4SS_component"/>
</dbReference>
<protein>
    <recommendedName>
        <fullName evidence="2">Helicase HerA-like C-terminal domain-containing protein</fullName>
    </recommendedName>
</protein>
<evidence type="ECO:0000313" key="3">
    <source>
        <dbReference type="EMBL" id="SHG91516.1"/>
    </source>
</evidence>
<feature type="region of interest" description="Disordered" evidence="1">
    <location>
        <begin position="487"/>
        <end position="514"/>
    </location>
</feature>
<dbReference type="PANTHER" id="PTHR30121:SF6">
    <property type="entry name" value="SLR6007 PROTEIN"/>
    <property type="match status" value="1"/>
</dbReference>
<reference evidence="4" key="1">
    <citation type="submission" date="2016-11" db="EMBL/GenBank/DDBJ databases">
        <authorList>
            <person name="Varghese N."/>
            <person name="Submissions S."/>
        </authorList>
    </citation>
    <scope>NUCLEOTIDE SEQUENCE [LARGE SCALE GENOMIC DNA]</scope>
    <source>
        <strain evidence="4">DSM 22638</strain>
    </source>
</reference>
<evidence type="ECO:0000259" key="2">
    <source>
        <dbReference type="Pfam" id="PF05872"/>
    </source>
</evidence>
<proteinExistence type="predicted"/>
<dbReference type="Gene3D" id="3.40.50.300">
    <property type="entry name" value="P-loop containing nucleotide triphosphate hydrolases"/>
    <property type="match status" value="2"/>
</dbReference>
<accession>A0A1M5NPN8</accession>
<dbReference type="AlphaFoldDB" id="A0A1M5NPN8"/>
<sequence length="539" mass="60146">MFGFLERMPIPKSMSDKELTSWLKLPYFYAKLKTMGATDKFFEHIEKGYTTKGDFITMGAGMLDGEAVTNALVKVPLKTLNRHGLIAGATGTGKTKTLQVIAENLSDKGIPVLLMDLKGDLSGIAQPSPGHPKIDERHEKIGIPFDAKAFPVEILSLSEQDGVRLRATVSEFGPVLLSRILDLTVTQEGIMAVVFKYCDDNKLPLLDLKDLKKVLQYATGEGKKEFQADYGRISTSSTGTILRKIIELEQQGADLFFGEKSFEVDDLVRIDENGRGYINIIRLTDIQDRPKLFSTFMLSLLAEIYSSFPEQGDSDRPELILFIDEAHLIFKEASKALLDQIESIVKLIRSKGIGLYFVTQNPTDVPDDVLAQLGLKVQHALRAFTAKDRKAIKLTAENYPDSEFYDTKEVLTSLGIGEALISALDEKGRPTPLAATLLRAPMSRMDVLTAKELKETLGKSSLIKKYNDEIDRESAYEILNEKIEKAQEEAEKEKERERKTSSRRTSSSRRSTRMNPVVKVLTSATFIRGVLGVLKKVIR</sequence>
<feature type="domain" description="Helicase HerA-like C-terminal" evidence="2">
    <location>
        <begin position="69"/>
        <end position="510"/>
    </location>
</feature>
<dbReference type="STRING" id="570519.SAMN04488116_2915"/>
<dbReference type="CDD" id="cd01983">
    <property type="entry name" value="SIMIBI"/>
    <property type="match status" value="1"/>
</dbReference>